<dbReference type="Proteomes" id="UP000773614">
    <property type="component" value="Unassembled WGS sequence"/>
</dbReference>
<comment type="catalytic activity">
    <reaction evidence="6">
        <text>L-tryptophan + O2 = indole-3-acetamide + CO2 + H2O</text>
        <dbReference type="Rhea" id="RHEA:16165"/>
        <dbReference type="ChEBI" id="CHEBI:15377"/>
        <dbReference type="ChEBI" id="CHEBI:15379"/>
        <dbReference type="ChEBI" id="CHEBI:16031"/>
        <dbReference type="ChEBI" id="CHEBI:16526"/>
        <dbReference type="ChEBI" id="CHEBI:57912"/>
        <dbReference type="EC" id="1.13.12.3"/>
    </reaction>
</comment>
<dbReference type="GO" id="GO:0009851">
    <property type="term" value="P:auxin biosynthetic process"/>
    <property type="evidence" value="ECO:0007669"/>
    <property type="project" value="UniProtKB-KW"/>
</dbReference>
<evidence type="ECO:0000313" key="8">
    <source>
        <dbReference type="EMBL" id="MYZ49993.1"/>
    </source>
</evidence>
<comment type="pathway">
    <text evidence="1">Plant hormone metabolism; auxin biosynthesis.</text>
</comment>
<evidence type="ECO:0000256" key="5">
    <source>
        <dbReference type="ARBA" id="ARBA00023070"/>
    </source>
</evidence>
<organism evidence="8 9">
    <name type="scientific">Propylenella binzhouense</name>
    <dbReference type="NCBI Taxonomy" id="2555902"/>
    <lineage>
        <taxon>Bacteria</taxon>
        <taxon>Pseudomonadati</taxon>
        <taxon>Pseudomonadota</taxon>
        <taxon>Alphaproteobacteria</taxon>
        <taxon>Hyphomicrobiales</taxon>
        <taxon>Propylenellaceae</taxon>
        <taxon>Propylenella</taxon>
    </lineage>
</organism>
<dbReference type="InterPro" id="IPR002937">
    <property type="entry name" value="Amino_oxidase"/>
</dbReference>
<dbReference type="SUPFAM" id="SSF51905">
    <property type="entry name" value="FAD/NAD(P)-binding domain"/>
    <property type="match status" value="1"/>
</dbReference>
<dbReference type="InterPro" id="IPR036188">
    <property type="entry name" value="FAD/NAD-bd_sf"/>
</dbReference>
<dbReference type="Gene3D" id="3.50.50.60">
    <property type="entry name" value="FAD/NAD(P)-binding domain"/>
    <property type="match status" value="1"/>
</dbReference>
<comment type="similarity">
    <text evidence="2">Belongs to the tryptophan 2-monooxygenase family.</text>
</comment>
<dbReference type="RefSeq" id="WP_161142328.1">
    <property type="nucleotide sequence ID" value="NZ_SPKJ01000112.1"/>
</dbReference>
<evidence type="ECO:0000313" key="9">
    <source>
        <dbReference type="Proteomes" id="UP000773614"/>
    </source>
</evidence>
<evidence type="ECO:0000256" key="6">
    <source>
        <dbReference type="ARBA" id="ARBA00047321"/>
    </source>
</evidence>
<keyword evidence="9" id="KW-1185">Reference proteome</keyword>
<dbReference type="AlphaFoldDB" id="A0A964T7M1"/>
<feature type="domain" description="Amine oxidase" evidence="7">
    <location>
        <begin position="16"/>
        <end position="70"/>
    </location>
</feature>
<dbReference type="PANTHER" id="PTHR10742:SF410">
    <property type="entry name" value="LYSINE-SPECIFIC HISTONE DEMETHYLASE 2"/>
    <property type="match status" value="1"/>
</dbReference>
<dbReference type="EC" id="1.13.12.3" evidence="3"/>
<evidence type="ECO:0000256" key="1">
    <source>
        <dbReference type="ARBA" id="ARBA00004814"/>
    </source>
</evidence>
<reference evidence="8" key="1">
    <citation type="submission" date="2019-03" db="EMBL/GenBank/DDBJ databases">
        <title>Afifella sp. nov., isolated from activated sludge.</title>
        <authorList>
            <person name="Li Q."/>
            <person name="Liu Y."/>
        </authorList>
    </citation>
    <scope>NUCLEOTIDE SEQUENCE</scope>
    <source>
        <strain evidence="8">L72</strain>
    </source>
</reference>
<name>A0A964T7M1_9HYPH</name>
<proteinExistence type="inferred from homology"/>
<gene>
    <name evidence="8" type="ORF">E4O86_20005</name>
</gene>
<evidence type="ECO:0000256" key="2">
    <source>
        <dbReference type="ARBA" id="ARBA00005833"/>
    </source>
</evidence>
<sequence length="414" mass="43106">MGRSEAEVVIVGAGAAGLAAARRLHDAGVDCLLLEARPRLGGRAWTVEGPAGAPLDLGCGWLHSADRNPWPAVAEGQGRAIDRTPPPWGRRALPIGFPLADQADFLAALQAYHRRMDAAPPGPDVPAAHFLDPGCRWNALIGAVGTYVSGAEPDRVSARDLGAYDDSGVNWRVAEGYGTTVAAFGAGLPAVLECPVTAIDHGGRRLRIETGKGAIAADRAIVAVPSGVLAGEGLRFSPALPERIEAAAGLPLGLAIKLFLSLPDAEAFEQESRLFGRTDRTETAAYHFRPFGRPLVEAYFGGRLAASLEAGGPQAFFEHAKGELGALLGSAFAERIAPVATHLWGADPWARGSYSYALPGKSGCRSALARPVDDRLFFAGEACSEHDFSTAHGAFLSGRAAAGAVLAARGSRSL</sequence>
<evidence type="ECO:0000256" key="4">
    <source>
        <dbReference type="ARBA" id="ARBA00017871"/>
    </source>
</evidence>
<dbReference type="InterPro" id="IPR050281">
    <property type="entry name" value="Flavin_monoamine_oxidase"/>
</dbReference>
<dbReference type="GO" id="GO:0050361">
    <property type="term" value="F:tryptophan 2-monooxygenase activity"/>
    <property type="evidence" value="ECO:0007669"/>
    <property type="project" value="UniProtKB-EC"/>
</dbReference>
<dbReference type="SUPFAM" id="SSF54373">
    <property type="entry name" value="FAD-linked reductases, C-terminal domain"/>
    <property type="match status" value="1"/>
</dbReference>
<feature type="domain" description="Amine oxidase" evidence="7">
    <location>
        <begin position="164"/>
        <end position="406"/>
    </location>
</feature>
<dbReference type="PANTHER" id="PTHR10742">
    <property type="entry name" value="FLAVIN MONOAMINE OXIDASE"/>
    <property type="match status" value="1"/>
</dbReference>
<evidence type="ECO:0000256" key="3">
    <source>
        <dbReference type="ARBA" id="ARBA00012535"/>
    </source>
</evidence>
<protein>
    <recommendedName>
        <fullName evidence="4">Tryptophan 2-monooxygenase</fullName>
        <ecNumber evidence="3">1.13.12.3</ecNumber>
    </recommendedName>
</protein>
<comment type="caution">
    <text evidence="8">The sequence shown here is derived from an EMBL/GenBank/DDBJ whole genome shotgun (WGS) entry which is preliminary data.</text>
</comment>
<dbReference type="Pfam" id="PF01593">
    <property type="entry name" value="Amino_oxidase"/>
    <property type="match status" value="2"/>
</dbReference>
<evidence type="ECO:0000259" key="7">
    <source>
        <dbReference type="Pfam" id="PF01593"/>
    </source>
</evidence>
<accession>A0A964T7M1</accession>
<dbReference type="EMBL" id="SPKJ01000112">
    <property type="protein sequence ID" value="MYZ49993.1"/>
    <property type="molecule type" value="Genomic_DNA"/>
</dbReference>
<dbReference type="OrthoDB" id="337830at2"/>
<dbReference type="PRINTS" id="PR00420">
    <property type="entry name" value="RNGMNOXGNASE"/>
</dbReference>
<keyword evidence="5" id="KW-0073">Auxin biosynthesis</keyword>